<dbReference type="Proteomes" id="UP000258613">
    <property type="component" value="Chromosome"/>
</dbReference>
<protein>
    <submittedName>
        <fullName evidence="2">Uncharacterized protein</fullName>
    </submittedName>
</protein>
<evidence type="ECO:0000313" key="2">
    <source>
        <dbReference type="EMBL" id="AXR77674.1"/>
    </source>
</evidence>
<dbReference type="KEGG" id="nag:AArcMg_2334"/>
<dbReference type="EMBL" id="CP027033">
    <property type="protein sequence ID" value="AXR82328.1"/>
    <property type="molecule type" value="Genomic_DNA"/>
</dbReference>
<evidence type="ECO:0000313" key="3">
    <source>
        <dbReference type="EMBL" id="AXR82328.1"/>
    </source>
</evidence>
<reference evidence="4" key="2">
    <citation type="submission" date="2018-02" db="EMBL/GenBank/DDBJ databases">
        <title>Phenotypic and genomic properties of facultatively anaerobic sulfur-reducing natronoarchaea from hypersaline soda lakes.</title>
        <authorList>
            <person name="Sorokin D.Y."/>
            <person name="Kublanov I.V."/>
            <person name="Roman P."/>
            <person name="Sinninghe Damste J.S."/>
            <person name="Golyshin P.N."/>
            <person name="Rojo D."/>
            <person name="Ciordia S."/>
            <person name="Mena M.D.C."/>
            <person name="Ferrer M."/>
            <person name="Messina E."/>
            <person name="Smedile F."/>
            <person name="La Spada G."/>
            <person name="La Cono V."/>
            <person name="Yakimov M.M."/>
        </authorList>
    </citation>
    <scope>NUCLEOTIDE SEQUENCE [LARGE SCALE GENOMIC DNA]</scope>
    <source>
        <strain evidence="4">AArc-Mg</strain>
    </source>
</reference>
<reference evidence="5" key="1">
    <citation type="submission" date="2017-10" db="EMBL/GenBank/DDBJ databases">
        <title>Phenotypic and genomic properties of facultatively anaerobic sulfur-reducing natronoarchaea from hypersaline soda lakes.</title>
        <authorList>
            <person name="Sorokin D.Y."/>
            <person name="Kublanov I.V."/>
            <person name="Roman P."/>
            <person name="Sinninghe Damste J.S."/>
            <person name="Golyshin P.N."/>
            <person name="Rojo D."/>
            <person name="Ciordia S."/>
            <person name="Mena Md.C."/>
            <person name="Ferrer M."/>
            <person name="Messina E."/>
            <person name="Smedile F."/>
            <person name="La Spada G."/>
            <person name="La Cono V."/>
            <person name="Yakimov M.M."/>
        </authorList>
    </citation>
    <scope>NUCLEOTIDE SEQUENCE [LARGE SCALE GENOMIC DNA]</scope>
    <source>
        <strain evidence="5">AArc1</strain>
    </source>
</reference>
<evidence type="ECO:0000256" key="1">
    <source>
        <dbReference type="SAM" id="MobiDB-lite"/>
    </source>
</evidence>
<accession>A0A346PDS9</accession>
<dbReference type="EMBL" id="CP024047">
    <property type="protein sequence ID" value="AXR77674.1"/>
    <property type="molecule type" value="Genomic_DNA"/>
</dbReference>
<dbReference type="KEGG" id="nan:AArc1_1337"/>
<sequence length="51" mass="5616">MTGVGDRPTIDRRGGRSLGGYRLVHGTHTDTKAEHTTTCDRHSLVDCTYLT</sequence>
<evidence type="ECO:0000313" key="5">
    <source>
        <dbReference type="Proteomes" id="UP000258707"/>
    </source>
</evidence>
<feature type="region of interest" description="Disordered" evidence="1">
    <location>
        <begin position="1"/>
        <end position="23"/>
    </location>
</feature>
<dbReference type="Proteomes" id="UP000258707">
    <property type="component" value="Chromosome"/>
</dbReference>
<reference evidence="2" key="3">
    <citation type="journal article" date="2019" name="Int. J. Syst. Evol. Microbiol.">
        <title>Natronolimnobius sulfurireducens sp. nov. and Halalkaliarchaeum desulfuricum gen. nov., sp. nov., the first sulfur-respiring alkaliphilic haloarchaea from hypersaline alkaline lakes.</title>
        <authorList>
            <person name="Sorokin D.Y."/>
            <person name="Yakimov M."/>
            <person name="Messina E."/>
            <person name="Merkel A.Y."/>
            <person name="Bale N.J."/>
            <person name="Sinninghe Damste J.S."/>
        </authorList>
    </citation>
    <scope>NUCLEOTIDE SEQUENCE</scope>
    <source>
        <strain evidence="3">AArc-Mg</strain>
        <strain evidence="2">AArc1</strain>
    </source>
</reference>
<keyword evidence="4" id="KW-1185">Reference proteome</keyword>
<dbReference type="AlphaFoldDB" id="A0A346PDS9"/>
<name>A0A346PDS9_9EURY</name>
<evidence type="ECO:0000313" key="4">
    <source>
        <dbReference type="Proteomes" id="UP000258613"/>
    </source>
</evidence>
<accession>A0A346PS33</accession>
<proteinExistence type="predicted"/>
<organism evidence="2 5">
    <name type="scientific">Natrarchaeobaculum sulfurireducens</name>
    <dbReference type="NCBI Taxonomy" id="2044521"/>
    <lineage>
        <taxon>Archaea</taxon>
        <taxon>Methanobacteriati</taxon>
        <taxon>Methanobacteriota</taxon>
        <taxon>Stenosarchaea group</taxon>
        <taxon>Halobacteria</taxon>
        <taxon>Halobacteriales</taxon>
        <taxon>Natrialbaceae</taxon>
        <taxon>Natrarchaeobaculum</taxon>
    </lineage>
</organism>
<gene>
    <name evidence="2" type="ORF">AArc1_1337</name>
    <name evidence="3" type="ORF">AArcMg_2334</name>
</gene>